<organism evidence="2 3">
    <name type="scientific">Phascolomyces articulosus</name>
    <dbReference type="NCBI Taxonomy" id="60185"/>
    <lineage>
        <taxon>Eukaryota</taxon>
        <taxon>Fungi</taxon>
        <taxon>Fungi incertae sedis</taxon>
        <taxon>Mucoromycota</taxon>
        <taxon>Mucoromycotina</taxon>
        <taxon>Mucoromycetes</taxon>
        <taxon>Mucorales</taxon>
        <taxon>Lichtheimiaceae</taxon>
        <taxon>Phascolomyces</taxon>
    </lineage>
</organism>
<comment type="caution">
    <text evidence="2">The sequence shown here is derived from an EMBL/GenBank/DDBJ whole genome shotgun (WGS) entry which is preliminary data.</text>
</comment>
<reference evidence="2" key="1">
    <citation type="journal article" date="2022" name="IScience">
        <title>Evolution of zygomycete secretomes and the origins of terrestrial fungal ecologies.</title>
        <authorList>
            <person name="Chang Y."/>
            <person name="Wang Y."/>
            <person name="Mondo S."/>
            <person name="Ahrendt S."/>
            <person name="Andreopoulos W."/>
            <person name="Barry K."/>
            <person name="Beard J."/>
            <person name="Benny G.L."/>
            <person name="Blankenship S."/>
            <person name="Bonito G."/>
            <person name="Cuomo C."/>
            <person name="Desiro A."/>
            <person name="Gervers K.A."/>
            <person name="Hundley H."/>
            <person name="Kuo A."/>
            <person name="LaButti K."/>
            <person name="Lang B.F."/>
            <person name="Lipzen A."/>
            <person name="O'Donnell K."/>
            <person name="Pangilinan J."/>
            <person name="Reynolds N."/>
            <person name="Sandor L."/>
            <person name="Smith M.E."/>
            <person name="Tsang A."/>
            <person name="Grigoriev I.V."/>
            <person name="Stajich J.E."/>
            <person name="Spatafora J.W."/>
        </authorList>
    </citation>
    <scope>NUCLEOTIDE SEQUENCE</scope>
    <source>
        <strain evidence="2">RSA 2281</strain>
    </source>
</reference>
<evidence type="ECO:0000313" key="2">
    <source>
        <dbReference type="EMBL" id="KAI9266792.1"/>
    </source>
</evidence>
<proteinExistence type="predicted"/>
<dbReference type="AlphaFoldDB" id="A0AAD5KCC5"/>
<feature type="region of interest" description="Disordered" evidence="1">
    <location>
        <begin position="41"/>
        <end position="94"/>
    </location>
</feature>
<feature type="compositionally biased region" description="Polar residues" evidence="1">
    <location>
        <begin position="41"/>
        <end position="50"/>
    </location>
</feature>
<dbReference type="EMBL" id="JAIXMP010000010">
    <property type="protein sequence ID" value="KAI9266792.1"/>
    <property type="molecule type" value="Genomic_DNA"/>
</dbReference>
<name>A0AAD5KCC5_9FUNG</name>
<dbReference type="Proteomes" id="UP001209540">
    <property type="component" value="Unassembled WGS sequence"/>
</dbReference>
<gene>
    <name evidence="2" type="ORF">BDA99DRAFT_558833</name>
</gene>
<evidence type="ECO:0000256" key="1">
    <source>
        <dbReference type="SAM" id="MobiDB-lite"/>
    </source>
</evidence>
<feature type="compositionally biased region" description="Low complexity" evidence="1">
    <location>
        <begin position="51"/>
        <end position="72"/>
    </location>
</feature>
<keyword evidence="3" id="KW-1185">Reference proteome</keyword>
<protein>
    <submittedName>
        <fullName evidence="2">Uncharacterized protein</fullName>
    </submittedName>
</protein>
<reference evidence="2" key="2">
    <citation type="submission" date="2023-02" db="EMBL/GenBank/DDBJ databases">
        <authorList>
            <consortium name="DOE Joint Genome Institute"/>
            <person name="Mondo S.J."/>
            <person name="Chang Y."/>
            <person name="Wang Y."/>
            <person name="Ahrendt S."/>
            <person name="Andreopoulos W."/>
            <person name="Barry K."/>
            <person name="Beard J."/>
            <person name="Benny G.L."/>
            <person name="Blankenship S."/>
            <person name="Bonito G."/>
            <person name="Cuomo C."/>
            <person name="Desiro A."/>
            <person name="Gervers K.A."/>
            <person name="Hundley H."/>
            <person name="Kuo A."/>
            <person name="LaButti K."/>
            <person name="Lang B.F."/>
            <person name="Lipzen A."/>
            <person name="O'Donnell K."/>
            <person name="Pangilinan J."/>
            <person name="Reynolds N."/>
            <person name="Sandor L."/>
            <person name="Smith M.W."/>
            <person name="Tsang A."/>
            <person name="Grigoriev I.V."/>
            <person name="Stajich J.E."/>
            <person name="Spatafora J.W."/>
        </authorList>
    </citation>
    <scope>NUCLEOTIDE SEQUENCE</scope>
    <source>
        <strain evidence="2">RSA 2281</strain>
    </source>
</reference>
<sequence>MAITSFQKILSQHETILAIMSALSRVSIQVSKSLDQPTSFYTHSVSGSKNSSVTTQSSTEEHQSTTASSSSHPLKQKSKGGLFHTLSPTGPGATTYADYLLYRK</sequence>
<accession>A0AAD5KCC5</accession>
<evidence type="ECO:0000313" key="3">
    <source>
        <dbReference type="Proteomes" id="UP001209540"/>
    </source>
</evidence>